<keyword evidence="1" id="KW-0808">Transferase</keyword>
<keyword evidence="1" id="KW-0418">Kinase</keyword>
<evidence type="ECO:0000313" key="1">
    <source>
        <dbReference type="EMBL" id="TWE08739.1"/>
    </source>
</evidence>
<dbReference type="Gene3D" id="3.30.565.10">
    <property type="entry name" value="Histidine kinase-like ATPase, C-terminal domain"/>
    <property type="match status" value="1"/>
</dbReference>
<comment type="caution">
    <text evidence="1">The sequence shown here is derived from an EMBL/GenBank/DDBJ whole genome shotgun (WGS) entry which is preliminary data.</text>
</comment>
<proteinExistence type="predicted"/>
<dbReference type="EMBL" id="VIVN01000001">
    <property type="protein sequence ID" value="TWE08739.1"/>
    <property type="molecule type" value="Genomic_DNA"/>
</dbReference>
<dbReference type="RefSeq" id="WP_222429626.1">
    <property type="nucleotide sequence ID" value="NZ_VIVN01000001.1"/>
</dbReference>
<organism evidence="1 2">
    <name type="scientific">Neobacillus bataviensis</name>
    <dbReference type="NCBI Taxonomy" id="220685"/>
    <lineage>
        <taxon>Bacteria</taxon>
        <taxon>Bacillati</taxon>
        <taxon>Bacillota</taxon>
        <taxon>Bacilli</taxon>
        <taxon>Bacillales</taxon>
        <taxon>Bacillaceae</taxon>
        <taxon>Neobacillus</taxon>
    </lineage>
</organism>
<evidence type="ECO:0000313" key="2">
    <source>
        <dbReference type="Proteomes" id="UP000319671"/>
    </source>
</evidence>
<dbReference type="AlphaFoldDB" id="A0A561DZF5"/>
<sequence>MITRTIIKPEVNPSREFLEIASDFSNPLDVVREAISNSFDAKASEIYILFTVFKEYGRRKLKITIRDNGLGMDTNGLKSFFDLGNSIRREEKTNDESLIGEKGHGTKIYFNSESVSVTTGKDGKRYVAVMDNPIGLLFEGEVPTVNVEEITESFEGTFIEIIGYNNNERSVFNHDRLVDYIYWFTKFGSFEKEINENTPYNKVKLFVQGVDRDTPELLSFGHRFPKESENLDKLFESYMADAPDYFVKKLVYTGSLSKYPDIQYKAVFYIEGNKAKRTINNMIKRSGYTAPDGAYRVQERYGVWLSKDFIPVQRKNEWITSKGSEYTKFHAFFNCQELKLTANRGSVDNTPAEILDEIQATVRSIYQQITESNEWGDLEWLEEQSQAYQSEKKEERDYEKRLRLIKSTKIANYKNNKLREPRQEQGVFALYHSIDMLEPDLFPFEIVDYDTHAGIDVLARLRNTGVDLERSLLRFIEFKHILKSSFNHSFNRLYGIVCWKLSIKNDETVTDIFGNKRKLKCIPKTDSCSYTQFFLENERDPHRIEIIVLEEYLQERLGVVFQRSKQ</sequence>
<dbReference type="Proteomes" id="UP000319671">
    <property type="component" value="Unassembled WGS sequence"/>
</dbReference>
<name>A0A561DZF5_9BACI</name>
<protein>
    <submittedName>
        <fullName evidence="1">Histidine kinase/DNA gyrase B/HSP90-like ATPase</fullName>
    </submittedName>
</protein>
<accession>A0A561DZF5</accession>
<dbReference type="InterPro" id="IPR036890">
    <property type="entry name" value="HATPase_C_sf"/>
</dbReference>
<dbReference type="Pfam" id="PF13589">
    <property type="entry name" value="HATPase_c_3"/>
    <property type="match status" value="1"/>
</dbReference>
<reference evidence="1 2" key="1">
    <citation type="submission" date="2019-06" db="EMBL/GenBank/DDBJ databases">
        <title>Sorghum-associated microbial communities from plants grown in Nebraska, USA.</title>
        <authorList>
            <person name="Schachtman D."/>
        </authorList>
    </citation>
    <scope>NUCLEOTIDE SEQUENCE [LARGE SCALE GENOMIC DNA]</scope>
    <source>
        <strain evidence="1 2">2482</strain>
    </source>
</reference>
<keyword evidence="2" id="KW-1185">Reference proteome</keyword>
<gene>
    <name evidence="1" type="ORF">FB550_101767</name>
</gene>
<dbReference type="GO" id="GO:0016301">
    <property type="term" value="F:kinase activity"/>
    <property type="evidence" value="ECO:0007669"/>
    <property type="project" value="UniProtKB-KW"/>
</dbReference>
<dbReference type="SUPFAM" id="SSF55874">
    <property type="entry name" value="ATPase domain of HSP90 chaperone/DNA topoisomerase II/histidine kinase"/>
    <property type="match status" value="1"/>
</dbReference>